<gene>
    <name evidence="2" type="ORF">J4557_46595</name>
</gene>
<keyword evidence="3" id="KW-1185">Reference proteome</keyword>
<dbReference type="Proteomes" id="UP000666915">
    <property type="component" value="Unassembled WGS sequence"/>
</dbReference>
<name>A0ABS3RGJ8_9ACTN</name>
<evidence type="ECO:0000256" key="1">
    <source>
        <dbReference type="SAM" id="MobiDB-lite"/>
    </source>
</evidence>
<comment type="caution">
    <text evidence="2">The sequence shown here is derived from an EMBL/GenBank/DDBJ whole genome shotgun (WGS) entry which is preliminary data.</text>
</comment>
<accession>A0ABS3RGJ8</accession>
<sequence length="112" mass="12540">MGVRAVLPTATVTANGTMFLARTRLDTPREVDYCRNGGIPYVLRQLLAGKSTAEAIQEARQTFEATEHARVRQPPSRTSRHCAAEDRCCSRRRGGPIGAPGKRRRRHRLSKR</sequence>
<organism evidence="2 3">
    <name type="scientific">Actinomadura nitritigenes</name>
    <dbReference type="NCBI Taxonomy" id="134602"/>
    <lineage>
        <taxon>Bacteria</taxon>
        <taxon>Bacillati</taxon>
        <taxon>Actinomycetota</taxon>
        <taxon>Actinomycetes</taxon>
        <taxon>Streptosporangiales</taxon>
        <taxon>Thermomonosporaceae</taxon>
        <taxon>Actinomadura</taxon>
    </lineage>
</organism>
<evidence type="ECO:0000313" key="3">
    <source>
        <dbReference type="Proteomes" id="UP000666915"/>
    </source>
</evidence>
<reference evidence="2 3" key="1">
    <citation type="submission" date="2021-03" db="EMBL/GenBank/DDBJ databases">
        <authorList>
            <person name="Kanchanasin P."/>
            <person name="Saeng-In P."/>
            <person name="Phongsopitanun W."/>
            <person name="Yuki M."/>
            <person name="Kudo T."/>
            <person name="Ohkuma M."/>
            <person name="Tanasupawat S."/>
        </authorList>
    </citation>
    <scope>NUCLEOTIDE SEQUENCE [LARGE SCALE GENOMIC DNA]</scope>
    <source>
        <strain evidence="2 3">L46</strain>
    </source>
</reference>
<feature type="region of interest" description="Disordered" evidence="1">
    <location>
        <begin position="65"/>
        <end position="112"/>
    </location>
</feature>
<feature type="compositionally biased region" description="Basic residues" evidence="1">
    <location>
        <begin position="101"/>
        <end position="112"/>
    </location>
</feature>
<protein>
    <submittedName>
        <fullName evidence="2">Uncharacterized protein</fullName>
    </submittedName>
</protein>
<evidence type="ECO:0000313" key="2">
    <source>
        <dbReference type="EMBL" id="MBO2444997.1"/>
    </source>
</evidence>
<dbReference type="EMBL" id="JAGEOK010000057">
    <property type="protein sequence ID" value="MBO2444997.1"/>
    <property type="molecule type" value="Genomic_DNA"/>
</dbReference>
<proteinExistence type="predicted"/>